<accession>A0A7K1GNY5</accession>
<gene>
    <name evidence="2" type="ORF">GJV77_11885</name>
</gene>
<dbReference type="InterPro" id="IPR029063">
    <property type="entry name" value="SAM-dependent_MTases_sf"/>
</dbReference>
<dbReference type="GO" id="GO:0008168">
    <property type="term" value="F:methyltransferase activity"/>
    <property type="evidence" value="ECO:0007669"/>
    <property type="project" value="UniProtKB-KW"/>
</dbReference>
<proteinExistence type="predicted"/>
<keyword evidence="2" id="KW-0808">Transferase</keyword>
<evidence type="ECO:0000313" key="2">
    <source>
        <dbReference type="EMBL" id="MTH30597.1"/>
    </source>
</evidence>
<feature type="domain" description="Methyltransferase" evidence="1">
    <location>
        <begin position="45"/>
        <end position="140"/>
    </location>
</feature>
<sequence length="253" mass="28807">MKQSKTTNRYDSLASWIYHLDKPIGRSFGDIEFYYKLLKGCTGPILEPAVGNGRVLIPLLEKGLEISGFDASKKMMEYCTLECKQRGLTPRLSIERFENFATDHSYQAIILPAGSFQLITDFSTAIQVLKRFKSVLGPQGRLILDLSTLACLSEPTMLSRSWEVPGGLITLTEQRQEVNYIKQTTTSQLRYEYWLEGKLTQSELDLFALRFWGVEEFSLALKEAGFTTIKTYANYSKESTIDQDTHTLTFEAF</sequence>
<protein>
    <submittedName>
        <fullName evidence="2">Methyltransferase domain-containing protein</fullName>
    </submittedName>
</protein>
<reference evidence="2 3" key="1">
    <citation type="journal article" date="2006" name="Int. J. Syst. Evol. Microbiol.">
        <title>Myroides pelagicus sp. nov., isolated from seawater in Thailand.</title>
        <authorList>
            <person name="Yoon J."/>
            <person name="Maneerat S."/>
            <person name="Kawai F."/>
            <person name="Yokota A."/>
        </authorList>
    </citation>
    <scope>NUCLEOTIDE SEQUENCE [LARGE SCALE GENOMIC DNA]</scope>
    <source>
        <strain evidence="2 3">SM1T</strain>
    </source>
</reference>
<dbReference type="EMBL" id="WMJY01000032">
    <property type="protein sequence ID" value="MTH30597.1"/>
    <property type="molecule type" value="Genomic_DNA"/>
</dbReference>
<evidence type="ECO:0000313" key="3">
    <source>
        <dbReference type="Proteomes" id="UP000488936"/>
    </source>
</evidence>
<dbReference type="AlphaFoldDB" id="A0A7K1GNY5"/>
<name>A0A7K1GNY5_9FLAO</name>
<dbReference type="Proteomes" id="UP000488936">
    <property type="component" value="Unassembled WGS sequence"/>
</dbReference>
<evidence type="ECO:0000259" key="1">
    <source>
        <dbReference type="Pfam" id="PF13649"/>
    </source>
</evidence>
<dbReference type="InterPro" id="IPR041698">
    <property type="entry name" value="Methyltransf_25"/>
</dbReference>
<dbReference type="CDD" id="cd02440">
    <property type="entry name" value="AdoMet_MTases"/>
    <property type="match status" value="1"/>
</dbReference>
<dbReference type="Gene3D" id="2.20.25.110">
    <property type="entry name" value="S-adenosyl-L-methionine-dependent methyltransferases"/>
    <property type="match status" value="1"/>
</dbReference>
<dbReference type="GO" id="GO:0032259">
    <property type="term" value="P:methylation"/>
    <property type="evidence" value="ECO:0007669"/>
    <property type="project" value="UniProtKB-KW"/>
</dbReference>
<comment type="caution">
    <text evidence="2">The sequence shown here is derived from an EMBL/GenBank/DDBJ whole genome shotgun (WGS) entry which is preliminary data.</text>
</comment>
<dbReference type="Gene3D" id="3.40.50.150">
    <property type="entry name" value="Vaccinia Virus protein VP39"/>
    <property type="match status" value="1"/>
</dbReference>
<dbReference type="Pfam" id="PF13649">
    <property type="entry name" value="Methyltransf_25"/>
    <property type="match status" value="1"/>
</dbReference>
<dbReference type="RefSeq" id="WP_155036578.1">
    <property type="nucleotide sequence ID" value="NZ_JAYMMG010000029.1"/>
</dbReference>
<keyword evidence="3" id="KW-1185">Reference proteome</keyword>
<dbReference type="OrthoDB" id="9789123at2"/>
<keyword evidence="2" id="KW-0489">Methyltransferase</keyword>
<dbReference type="SUPFAM" id="SSF53335">
    <property type="entry name" value="S-adenosyl-L-methionine-dependent methyltransferases"/>
    <property type="match status" value="1"/>
</dbReference>
<organism evidence="2 3">
    <name type="scientific">Myroides pelagicus</name>
    <dbReference type="NCBI Taxonomy" id="270914"/>
    <lineage>
        <taxon>Bacteria</taxon>
        <taxon>Pseudomonadati</taxon>
        <taxon>Bacteroidota</taxon>
        <taxon>Flavobacteriia</taxon>
        <taxon>Flavobacteriales</taxon>
        <taxon>Flavobacteriaceae</taxon>
        <taxon>Myroides</taxon>
    </lineage>
</organism>